<feature type="region of interest" description="Disordered" evidence="1">
    <location>
        <begin position="105"/>
        <end position="139"/>
    </location>
</feature>
<dbReference type="EMBL" id="KV417713">
    <property type="protein sequence ID" value="KZP08801.1"/>
    <property type="molecule type" value="Genomic_DNA"/>
</dbReference>
<protein>
    <submittedName>
        <fullName evidence="2">Uncharacterized protein</fullName>
    </submittedName>
</protein>
<evidence type="ECO:0000256" key="1">
    <source>
        <dbReference type="SAM" id="MobiDB-lite"/>
    </source>
</evidence>
<proteinExistence type="predicted"/>
<organism evidence="2">
    <name type="scientific">Athelia psychrophila</name>
    <dbReference type="NCBI Taxonomy" id="1759441"/>
    <lineage>
        <taxon>Eukaryota</taxon>
        <taxon>Fungi</taxon>
        <taxon>Dikarya</taxon>
        <taxon>Basidiomycota</taxon>
        <taxon>Agaricomycotina</taxon>
        <taxon>Agaricomycetes</taxon>
        <taxon>Agaricomycetidae</taxon>
        <taxon>Atheliales</taxon>
        <taxon>Atheliaceae</taxon>
        <taxon>Athelia</taxon>
    </lineage>
</organism>
<name>A0A165XQW5_9AGAM</name>
<dbReference type="AlphaFoldDB" id="A0A165XQW5"/>
<sequence>MALHISIKLDLIFEDHTEFMETIDEDMLHLPKVNGADSAHIVISIGGQFGTVLQKIVPIIDTFAGTHPVFNAAWTSAPSFSHKLKFELELIQTWMWFGSSAGSMKEEDITHTPTPAPAPAPAPKHQSEASVSDMDETEKPKTMKEVKYNFARKPDTYDGTKAKFDKFWTQVLTYLKINKEKKLSGELKILFVLSWMTSSIAEQWAQNYQVCYFTVYDVNTNK</sequence>
<reference evidence="2" key="1">
    <citation type="journal article" date="2016" name="Mol. Biol. Evol.">
        <title>Comparative Genomics of Early-Diverging Mushroom-Forming Fungi Provides Insights into the Origins of Lignocellulose Decay Capabilities.</title>
        <authorList>
            <person name="Nagy L.G."/>
            <person name="Riley R."/>
            <person name="Tritt A."/>
            <person name="Adam C."/>
            <person name="Daum C."/>
            <person name="Floudas D."/>
            <person name="Sun H."/>
            <person name="Yadav J.S."/>
            <person name="Pangilinan J."/>
            <person name="Larsson K.H."/>
            <person name="Matsuura K."/>
            <person name="Barry K."/>
            <person name="Labutti K."/>
            <person name="Kuo R."/>
            <person name="Ohm R.A."/>
            <person name="Bhattacharya S.S."/>
            <person name="Shirouzu T."/>
            <person name="Yoshinaga Y."/>
            <person name="Martin F.M."/>
            <person name="Grigoriev I.V."/>
            <person name="Hibbett D.S."/>
        </authorList>
    </citation>
    <scope>NUCLEOTIDE SEQUENCE [LARGE SCALE GENOMIC DNA]</scope>
    <source>
        <strain evidence="2">CBS 109695</strain>
    </source>
</reference>
<accession>A0A165XQW5</accession>
<evidence type="ECO:0000313" key="2">
    <source>
        <dbReference type="EMBL" id="KZP08801.1"/>
    </source>
</evidence>
<dbReference type="OrthoDB" id="3263571at2759"/>
<gene>
    <name evidence="2" type="ORF">FIBSPDRAFT_964441</name>
</gene>